<feature type="compositionally biased region" description="Pro residues" evidence="2">
    <location>
        <begin position="662"/>
        <end position="672"/>
    </location>
</feature>
<feature type="compositionally biased region" description="Polar residues" evidence="2">
    <location>
        <begin position="405"/>
        <end position="430"/>
    </location>
</feature>
<evidence type="ECO:0000256" key="2">
    <source>
        <dbReference type="SAM" id="MobiDB-lite"/>
    </source>
</evidence>
<feature type="domain" description="DRBM" evidence="3">
    <location>
        <begin position="795"/>
        <end position="856"/>
    </location>
</feature>
<dbReference type="SUPFAM" id="SSF57903">
    <property type="entry name" value="FYVE/PHD zinc finger"/>
    <property type="match status" value="1"/>
</dbReference>
<evidence type="ECO:0000313" key="4">
    <source>
        <dbReference type="EMBL" id="KAK7441998.1"/>
    </source>
</evidence>
<feature type="compositionally biased region" description="Pro residues" evidence="2">
    <location>
        <begin position="584"/>
        <end position="594"/>
    </location>
</feature>
<name>A0ABR1IXM9_9AGAR</name>
<proteinExistence type="predicted"/>
<dbReference type="Gene3D" id="3.30.160.20">
    <property type="match status" value="1"/>
</dbReference>
<dbReference type="Pfam" id="PF00035">
    <property type="entry name" value="dsrm"/>
    <property type="match status" value="1"/>
</dbReference>
<dbReference type="InterPro" id="IPR011011">
    <property type="entry name" value="Znf_FYVE_PHD"/>
</dbReference>
<dbReference type="PROSITE" id="PS50137">
    <property type="entry name" value="DS_RBD"/>
    <property type="match status" value="1"/>
</dbReference>
<feature type="compositionally biased region" description="Low complexity" evidence="2">
    <location>
        <begin position="713"/>
        <end position="738"/>
    </location>
</feature>
<reference evidence="4 5" key="1">
    <citation type="submission" date="2024-01" db="EMBL/GenBank/DDBJ databases">
        <title>A draft genome for the cacao thread blight pathogen Marasmiellus scandens.</title>
        <authorList>
            <person name="Baruah I.K."/>
            <person name="Leung J."/>
            <person name="Bukari Y."/>
            <person name="Amoako-Attah I."/>
            <person name="Meinhardt L.W."/>
            <person name="Bailey B.A."/>
            <person name="Cohen S.P."/>
        </authorList>
    </citation>
    <scope>NUCLEOTIDE SEQUENCE [LARGE SCALE GENOMIC DNA]</scope>
    <source>
        <strain evidence="4 5">GH-19</strain>
    </source>
</reference>
<keyword evidence="1" id="KW-0694">RNA-binding</keyword>
<feature type="compositionally biased region" description="Pro residues" evidence="2">
    <location>
        <begin position="739"/>
        <end position="748"/>
    </location>
</feature>
<feature type="compositionally biased region" description="Low complexity" evidence="2">
    <location>
        <begin position="749"/>
        <end position="761"/>
    </location>
</feature>
<accession>A0ABR1IXM9</accession>
<evidence type="ECO:0000313" key="5">
    <source>
        <dbReference type="Proteomes" id="UP001498398"/>
    </source>
</evidence>
<dbReference type="InterPro" id="IPR059179">
    <property type="entry name" value="MLKL-like_MCAfunc"/>
</dbReference>
<evidence type="ECO:0000259" key="3">
    <source>
        <dbReference type="PROSITE" id="PS50137"/>
    </source>
</evidence>
<dbReference type="SMART" id="SM00358">
    <property type="entry name" value="DSRM"/>
    <property type="match status" value="1"/>
</dbReference>
<sequence length="862" mass="92891">MFKSLFTNASHFSIEKLTVNNVGGKQVNIRNDVAGSLGFSGNEVMERPICSVSLLATIVGSIRSPSLEFSRELVLSILKTVARVPVNKDMLLELAERTIQAIVTIDDALHTGDLCLQERHVKALTQFLKEVEKCAEEDGYQGWISRIVFPRRVAYRIRTLEKDLDEILAMFNIVNLLSLQKFLASQSVPTRTVAYEEIGSVQEIRRGSGFTVNSTQLDGRFVILKVYDHDPQAKKRLESTLKFSRLFLNENILRALAVSSPSSGVLFIVFDGSCKASTECKIASALTDSLSRSVRLGLIIVSGLSAGLDHLFVNKIPPSYLEEEKLEIYITNDDILQIGFDVGTDIGLAEDSASNENLEDKYLRMLDNLCRKTFEQASCSLYEDRNIDENDRPESFSDIPEDSVPSGSTLGSNNSPGSQPGPTEEPSTSVKPRRELIWRVPPERLATVSSIAQHYRVYIERAQLRNVKYLPFRQLRAHTGVWHRCLGYKKEEITLTASVEENAVISHATPSRREICSVCGEIVNDNDEFNCICGLGDNGVSANIRCSRCHTWSHSDCANWQGEHTAFVCHLCRPPVPSTLDSSPTPPPSPPPLPLLEGSSSASTPDDSLTSGPAVPSTLDSSPAPPSPPPLPPLEGSSSSAFAPDDSLTSGPAVPSTLDSSPAPPPSPPLPLPEGSSSSASAPYDSLTSGPVVPSTHDSSPTPPSSPLPPPEGSSSSDSAPDDSLTSSPAVPSMLDSSPTPPSPPLPSPEGSSSSASAPGDFHTSGPAPGQQERSEPTYSLKVTQVKSGSSGDGLYRQRLDSWAQSNGVTPVYNERASGPANVPVWICYLRINNTEYGRGQGRKRAEARENAARQACGVVGC</sequence>
<dbReference type="SUPFAM" id="SSF54768">
    <property type="entry name" value="dsRNA-binding domain-like"/>
    <property type="match status" value="1"/>
</dbReference>
<dbReference type="InterPro" id="IPR014720">
    <property type="entry name" value="dsRBD_dom"/>
</dbReference>
<feature type="compositionally biased region" description="Low complexity" evidence="2">
    <location>
        <begin position="673"/>
        <end position="700"/>
    </location>
</feature>
<feature type="region of interest" description="Disordered" evidence="2">
    <location>
        <begin position="390"/>
        <end position="435"/>
    </location>
</feature>
<comment type="caution">
    <text evidence="4">The sequence shown here is derived from an EMBL/GenBank/DDBJ whole genome shotgun (WGS) entry which is preliminary data.</text>
</comment>
<feature type="compositionally biased region" description="Pro residues" evidence="2">
    <location>
        <begin position="623"/>
        <end position="633"/>
    </location>
</feature>
<keyword evidence="5" id="KW-1185">Reference proteome</keyword>
<dbReference type="Proteomes" id="UP001498398">
    <property type="component" value="Unassembled WGS sequence"/>
</dbReference>
<dbReference type="EMBL" id="JBANRG010000060">
    <property type="protein sequence ID" value="KAK7441998.1"/>
    <property type="molecule type" value="Genomic_DNA"/>
</dbReference>
<gene>
    <name evidence="4" type="ORF">VKT23_016276</name>
</gene>
<evidence type="ECO:0000256" key="1">
    <source>
        <dbReference type="PROSITE-ProRule" id="PRU00266"/>
    </source>
</evidence>
<dbReference type="CDD" id="cd21037">
    <property type="entry name" value="MLKL_NTD"/>
    <property type="match status" value="1"/>
</dbReference>
<organism evidence="4 5">
    <name type="scientific">Marasmiellus scandens</name>
    <dbReference type="NCBI Taxonomy" id="2682957"/>
    <lineage>
        <taxon>Eukaryota</taxon>
        <taxon>Fungi</taxon>
        <taxon>Dikarya</taxon>
        <taxon>Basidiomycota</taxon>
        <taxon>Agaricomycotina</taxon>
        <taxon>Agaricomycetes</taxon>
        <taxon>Agaricomycetidae</taxon>
        <taxon>Agaricales</taxon>
        <taxon>Marasmiineae</taxon>
        <taxon>Omphalotaceae</taxon>
        <taxon>Marasmiellus</taxon>
    </lineage>
</organism>
<dbReference type="InterPro" id="IPR013083">
    <property type="entry name" value="Znf_RING/FYVE/PHD"/>
</dbReference>
<protein>
    <recommendedName>
        <fullName evidence="3">DRBM domain-containing protein</fullName>
    </recommendedName>
</protein>
<feature type="compositionally biased region" description="Pro residues" evidence="2">
    <location>
        <begin position="701"/>
        <end position="712"/>
    </location>
</feature>
<dbReference type="Gene3D" id="3.30.40.10">
    <property type="entry name" value="Zinc/RING finger domain, C3HC4 (zinc finger)"/>
    <property type="match status" value="1"/>
</dbReference>
<feature type="region of interest" description="Disordered" evidence="2">
    <location>
        <begin position="578"/>
        <end position="779"/>
    </location>
</feature>